<dbReference type="SUPFAM" id="SSF54593">
    <property type="entry name" value="Glyoxalase/Bleomycin resistance protein/Dihydroxybiphenyl dioxygenase"/>
    <property type="match status" value="1"/>
</dbReference>
<dbReference type="Gene3D" id="3.10.180.10">
    <property type="entry name" value="2,3-Dihydroxybiphenyl 1,2-Dioxygenase, domain 1"/>
    <property type="match status" value="1"/>
</dbReference>
<gene>
    <name evidence="2" type="ORF">ACFS2C_22925</name>
</gene>
<dbReference type="PROSITE" id="PS51819">
    <property type="entry name" value="VOC"/>
    <property type="match status" value="1"/>
</dbReference>
<dbReference type="Pfam" id="PF00903">
    <property type="entry name" value="Glyoxalase"/>
    <property type="match status" value="1"/>
</dbReference>
<comment type="caution">
    <text evidence="2">The sequence shown here is derived from an EMBL/GenBank/DDBJ whole genome shotgun (WGS) entry which is preliminary data.</text>
</comment>
<feature type="domain" description="VOC" evidence="1">
    <location>
        <begin position="3"/>
        <end position="112"/>
    </location>
</feature>
<protein>
    <submittedName>
        <fullName evidence="2">VOC family protein</fullName>
    </submittedName>
</protein>
<sequence length="115" mass="12368">MASMNRLYSVVAVADRAAALEWFAVFFGRQADEVIGTEALWEVSDTAWVVVDEHTERAGNALLTLEVDGLDEILARLAAHGIGHEPVETYDNGVRHVVVPDPDGNKLALAEAPGS</sequence>
<dbReference type="InterPro" id="IPR004360">
    <property type="entry name" value="Glyas_Fos-R_dOase_dom"/>
</dbReference>
<name>A0ABW5WFJ2_9PSEU</name>
<dbReference type="EMBL" id="JBHUOF010000043">
    <property type="protein sequence ID" value="MFD2802246.1"/>
    <property type="molecule type" value="Genomic_DNA"/>
</dbReference>
<evidence type="ECO:0000313" key="2">
    <source>
        <dbReference type="EMBL" id="MFD2802246.1"/>
    </source>
</evidence>
<evidence type="ECO:0000259" key="1">
    <source>
        <dbReference type="PROSITE" id="PS51819"/>
    </source>
</evidence>
<organism evidence="2 3">
    <name type="scientific">Prauserella oleivorans</name>
    <dbReference type="NCBI Taxonomy" id="1478153"/>
    <lineage>
        <taxon>Bacteria</taxon>
        <taxon>Bacillati</taxon>
        <taxon>Actinomycetota</taxon>
        <taxon>Actinomycetes</taxon>
        <taxon>Pseudonocardiales</taxon>
        <taxon>Pseudonocardiaceae</taxon>
        <taxon>Prauserella</taxon>
    </lineage>
</organism>
<keyword evidence="3" id="KW-1185">Reference proteome</keyword>
<reference evidence="3" key="1">
    <citation type="journal article" date="2019" name="Int. J. Syst. Evol. Microbiol.">
        <title>The Global Catalogue of Microorganisms (GCM) 10K type strain sequencing project: providing services to taxonomists for standard genome sequencing and annotation.</title>
        <authorList>
            <consortium name="The Broad Institute Genomics Platform"/>
            <consortium name="The Broad Institute Genome Sequencing Center for Infectious Disease"/>
            <person name="Wu L."/>
            <person name="Ma J."/>
        </authorList>
    </citation>
    <scope>NUCLEOTIDE SEQUENCE [LARGE SCALE GENOMIC DNA]</scope>
    <source>
        <strain evidence="3">IBRC-M 10906</strain>
    </source>
</reference>
<accession>A0ABW5WFJ2</accession>
<proteinExistence type="predicted"/>
<dbReference type="InterPro" id="IPR037523">
    <property type="entry name" value="VOC_core"/>
</dbReference>
<dbReference type="RefSeq" id="WP_377392800.1">
    <property type="nucleotide sequence ID" value="NZ_JBHSAN010000034.1"/>
</dbReference>
<dbReference type="InterPro" id="IPR029068">
    <property type="entry name" value="Glyas_Bleomycin-R_OHBP_Dase"/>
</dbReference>
<dbReference type="Proteomes" id="UP001597478">
    <property type="component" value="Unassembled WGS sequence"/>
</dbReference>
<evidence type="ECO:0000313" key="3">
    <source>
        <dbReference type="Proteomes" id="UP001597478"/>
    </source>
</evidence>